<dbReference type="InterPro" id="IPR040442">
    <property type="entry name" value="Pyrv_kinase-like_dom_sf"/>
</dbReference>
<accession>A0A8C9YVK1</accession>
<dbReference type="SUPFAM" id="SSF50800">
    <property type="entry name" value="PK beta-barrel domain-like"/>
    <property type="match status" value="1"/>
</dbReference>
<dbReference type="Proteomes" id="UP000694568">
    <property type="component" value="Unplaced"/>
</dbReference>
<evidence type="ECO:0000256" key="12">
    <source>
        <dbReference type="ARBA" id="ARBA00023152"/>
    </source>
</evidence>
<keyword evidence="18" id="KW-1185">Reference proteome</keyword>
<evidence type="ECO:0000256" key="3">
    <source>
        <dbReference type="ARBA" id="ARBA00004997"/>
    </source>
</evidence>
<dbReference type="AlphaFoldDB" id="A0A8C9YVK1"/>
<dbReference type="FunFam" id="3.40.1380.20:FF:000001">
    <property type="entry name" value="Pyruvate kinase"/>
    <property type="match status" value="1"/>
</dbReference>
<evidence type="ECO:0000259" key="15">
    <source>
        <dbReference type="Pfam" id="PF00224"/>
    </source>
</evidence>
<comment type="pathway">
    <text evidence="3 14">Carbohydrate degradation; glycolysis; pyruvate from D-glyceraldehyde 3-phosphate: step 5/5.</text>
</comment>
<dbReference type="SUPFAM" id="SSF52935">
    <property type="entry name" value="PK C-terminal domain-like"/>
    <property type="match status" value="1"/>
</dbReference>
<dbReference type="GeneTree" id="ENSGT00390000008859"/>
<dbReference type="GO" id="GO:0016301">
    <property type="term" value="F:kinase activity"/>
    <property type="evidence" value="ECO:0007669"/>
    <property type="project" value="UniProtKB-KW"/>
</dbReference>
<dbReference type="PRINTS" id="PR01050">
    <property type="entry name" value="PYRUVTKNASE"/>
</dbReference>
<dbReference type="PANTHER" id="PTHR11817">
    <property type="entry name" value="PYRUVATE KINASE"/>
    <property type="match status" value="1"/>
</dbReference>
<keyword evidence="13" id="KW-0670">Pyruvate</keyword>
<dbReference type="InterPro" id="IPR015813">
    <property type="entry name" value="Pyrv/PenolPyrv_kinase-like_dom"/>
</dbReference>
<dbReference type="Gene3D" id="3.40.1380.20">
    <property type="entry name" value="Pyruvate kinase, C-terminal domain"/>
    <property type="match status" value="2"/>
</dbReference>
<dbReference type="InterPro" id="IPR015793">
    <property type="entry name" value="Pyrv_Knase_brl"/>
</dbReference>
<sequence length="497" mass="54000">MTLPDSFIQRQQLDASMADTFLEHLCLLNIDQEPITARNTSIICTIGPASRSIPKLHEMVKAGMNIARLNFSHGSHEVCAVLPCLSIYGGDDYLDPLYYRPVAIALDTKGPEIRTGLVKGKVEEEVELVKGSHVRVVTAESDKDKTDGKIIWVDYPSLPKVLKKGSKIYIDDGLIGLKVLETGSDWVDAVVEAGGLLCSRKGVNLPGCDLIGLQAVSERDEADLRFGVAQGVDMVFASFIRSAQDVKDVRRVLGAHGRDIKVISKVESRQGVQNFEEILAESDGVMVARGDLGIEIPAEKVFIAQKMMIGRCNSAGKPVICATQTLTVLSNQMAPSKLPLKSNGHTLTLEAEAAIFHQQLFEELRRLTPLSTDPTEVTAIGAVESSFKCCAGAIIVLTTSGRAAHLLSRYRPRCPIISITRSPQVARQSQLLRGVFPVLFHPLPAPVWADDVDNRVNFGMDIGKARGFFKSGDMVIVVTGWIPGSGHTNIMRAVNVP</sequence>
<dbReference type="SUPFAM" id="SSF51621">
    <property type="entry name" value="Phosphoenolpyruvate/pyruvate domain"/>
    <property type="match status" value="1"/>
</dbReference>
<protein>
    <recommendedName>
        <fullName evidence="5 14">Pyruvate kinase</fullName>
        <ecNumber evidence="5 14">2.7.1.40</ecNumber>
    </recommendedName>
</protein>
<dbReference type="GO" id="GO:0000287">
    <property type="term" value="F:magnesium ion binding"/>
    <property type="evidence" value="ECO:0007669"/>
    <property type="project" value="InterPro"/>
</dbReference>
<organism evidence="17 18">
    <name type="scientific">Sander lucioperca</name>
    <name type="common">Pike-perch</name>
    <name type="synonym">Perca lucioperca</name>
    <dbReference type="NCBI Taxonomy" id="283035"/>
    <lineage>
        <taxon>Eukaryota</taxon>
        <taxon>Metazoa</taxon>
        <taxon>Chordata</taxon>
        <taxon>Craniata</taxon>
        <taxon>Vertebrata</taxon>
        <taxon>Euteleostomi</taxon>
        <taxon>Actinopterygii</taxon>
        <taxon>Neopterygii</taxon>
        <taxon>Teleostei</taxon>
        <taxon>Neoteleostei</taxon>
        <taxon>Acanthomorphata</taxon>
        <taxon>Eupercaria</taxon>
        <taxon>Perciformes</taxon>
        <taxon>Percoidei</taxon>
        <taxon>Percidae</taxon>
        <taxon>Luciopercinae</taxon>
        <taxon>Sander</taxon>
    </lineage>
</organism>
<evidence type="ECO:0000256" key="13">
    <source>
        <dbReference type="ARBA" id="ARBA00023317"/>
    </source>
</evidence>
<keyword evidence="11 14" id="KW-0460">Magnesium</keyword>
<proteinExistence type="inferred from homology"/>
<dbReference type="InterPro" id="IPR015806">
    <property type="entry name" value="Pyrv_Knase_insert_dom_sf"/>
</dbReference>
<dbReference type="GO" id="GO:0005524">
    <property type="term" value="F:ATP binding"/>
    <property type="evidence" value="ECO:0007669"/>
    <property type="project" value="UniProtKB-KW"/>
</dbReference>
<dbReference type="NCBIfam" id="TIGR01064">
    <property type="entry name" value="pyruv_kin"/>
    <property type="match status" value="1"/>
</dbReference>
<evidence type="ECO:0000256" key="11">
    <source>
        <dbReference type="ARBA" id="ARBA00022842"/>
    </source>
</evidence>
<dbReference type="UniPathway" id="UPA00109">
    <property type="reaction ID" value="UER00188"/>
</dbReference>
<evidence type="ECO:0000313" key="18">
    <source>
        <dbReference type="Proteomes" id="UP000694568"/>
    </source>
</evidence>
<evidence type="ECO:0000256" key="14">
    <source>
        <dbReference type="RuleBase" id="RU000504"/>
    </source>
</evidence>
<comment type="similarity">
    <text evidence="4 14">Belongs to the pyruvate kinase family.</text>
</comment>
<evidence type="ECO:0000256" key="9">
    <source>
        <dbReference type="ARBA" id="ARBA00022777"/>
    </source>
</evidence>
<keyword evidence="7" id="KW-0479">Metal-binding</keyword>
<evidence type="ECO:0000256" key="6">
    <source>
        <dbReference type="ARBA" id="ARBA00022679"/>
    </source>
</evidence>
<dbReference type="Ensembl" id="ENSSLUT00000032811.1">
    <property type="protein sequence ID" value="ENSSLUP00000031793.1"/>
    <property type="gene ID" value="ENSSLUG00000012509.1"/>
</dbReference>
<keyword evidence="8" id="KW-0547">Nucleotide-binding</keyword>
<evidence type="ECO:0000256" key="5">
    <source>
        <dbReference type="ARBA" id="ARBA00012142"/>
    </source>
</evidence>
<comment type="cofactor">
    <cofactor evidence="2">
        <name>K(+)</name>
        <dbReference type="ChEBI" id="CHEBI:29103"/>
    </cofactor>
</comment>
<name>A0A8C9YVK1_SANLU</name>
<comment type="cofactor">
    <cofactor evidence="1">
        <name>Mg(2+)</name>
        <dbReference type="ChEBI" id="CHEBI:18420"/>
    </cofactor>
</comment>
<dbReference type="GO" id="GO:0004743">
    <property type="term" value="F:pyruvate kinase activity"/>
    <property type="evidence" value="ECO:0007669"/>
    <property type="project" value="UniProtKB-EC"/>
</dbReference>
<dbReference type="EC" id="2.7.1.40" evidence="5 14"/>
<evidence type="ECO:0000256" key="4">
    <source>
        <dbReference type="ARBA" id="ARBA00008663"/>
    </source>
</evidence>
<dbReference type="InterPro" id="IPR011037">
    <property type="entry name" value="Pyrv_Knase-like_insert_dom_sf"/>
</dbReference>
<evidence type="ECO:0000313" key="17">
    <source>
        <dbReference type="Ensembl" id="ENSSLUP00000031793.1"/>
    </source>
</evidence>
<dbReference type="InterPro" id="IPR036918">
    <property type="entry name" value="Pyrv_Knase_C_sf"/>
</dbReference>
<dbReference type="Gene3D" id="3.20.20.60">
    <property type="entry name" value="Phosphoenolpyruvate-binding domains"/>
    <property type="match status" value="1"/>
</dbReference>
<reference evidence="17" key="2">
    <citation type="submission" date="2025-09" db="UniProtKB">
        <authorList>
            <consortium name="Ensembl"/>
        </authorList>
    </citation>
    <scope>IDENTIFICATION</scope>
</reference>
<keyword evidence="12 14" id="KW-0324">Glycolysis</keyword>
<dbReference type="GO" id="GO:0030955">
    <property type="term" value="F:potassium ion binding"/>
    <property type="evidence" value="ECO:0007669"/>
    <property type="project" value="InterPro"/>
</dbReference>
<dbReference type="Gene3D" id="2.40.33.10">
    <property type="entry name" value="PK beta-barrel domain-like"/>
    <property type="match status" value="1"/>
</dbReference>
<evidence type="ECO:0000256" key="10">
    <source>
        <dbReference type="ARBA" id="ARBA00022840"/>
    </source>
</evidence>
<dbReference type="InterPro" id="IPR001697">
    <property type="entry name" value="Pyr_Knase"/>
</dbReference>
<dbReference type="FunFam" id="2.40.33.10:FF:000023">
    <property type="entry name" value="Pyruvate kinase PKM"/>
    <property type="match status" value="1"/>
</dbReference>
<dbReference type="InterPro" id="IPR015795">
    <property type="entry name" value="Pyrv_Knase_C"/>
</dbReference>
<comment type="catalytic activity">
    <reaction evidence="14">
        <text>pyruvate + ATP = phosphoenolpyruvate + ADP + H(+)</text>
        <dbReference type="Rhea" id="RHEA:18157"/>
        <dbReference type="ChEBI" id="CHEBI:15361"/>
        <dbReference type="ChEBI" id="CHEBI:15378"/>
        <dbReference type="ChEBI" id="CHEBI:30616"/>
        <dbReference type="ChEBI" id="CHEBI:58702"/>
        <dbReference type="ChEBI" id="CHEBI:456216"/>
        <dbReference type="EC" id="2.7.1.40"/>
    </reaction>
</comment>
<feature type="domain" description="Pyruvate kinase barrel" evidence="15">
    <location>
        <begin position="38"/>
        <end position="335"/>
    </location>
</feature>
<feature type="domain" description="Pyruvate kinase C-terminal" evidence="16">
    <location>
        <begin position="378"/>
        <end position="492"/>
    </location>
</feature>
<evidence type="ECO:0000259" key="16">
    <source>
        <dbReference type="Pfam" id="PF02887"/>
    </source>
</evidence>
<keyword evidence="10" id="KW-0067">ATP-binding</keyword>
<keyword evidence="9 14" id="KW-0418">Kinase</keyword>
<keyword evidence="6 14" id="KW-0808">Transferase</keyword>
<evidence type="ECO:0000256" key="7">
    <source>
        <dbReference type="ARBA" id="ARBA00022723"/>
    </source>
</evidence>
<evidence type="ECO:0000256" key="8">
    <source>
        <dbReference type="ARBA" id="ARBA00022741"/>
    </source>
</evidence>
<evidence type="ECO:0000256" key="2">
    <source>
        <dbReference type="ARBA" id="ARBA00001958"/>
    </source>
</evidence>
<dbReference type="PROSITE" id="PS00110">
    <property type="entry name" value="PYRUVATE_KINASE"/>
    <property type="match status" value="1"/>
</dbReference>
<dbReference type="InterPro" id="IPR018209">
    <property type="entry name" value="Pyrv_Knase_AS"/>
</dbReference>
<reference evidence="17" key="1">
    <citation type="submission" date="2025-08" db="UniProtKB">
        <authorList>
            <consortium name="Ensembl"/>
        </authorList>
    </citation>
    <scope>IDENTIFICATION</scope>
</reference>
<evidence type="ECO:0000256" key="1">
    <source>
        <dbReference type="ARBA" id="ARBA00001946"/>
    </source>
</evidence>
<dbReference type="Pfam" id="PF02887">
    <property type="entry name" value="PK_C"/>
    <property type="match status" value="1"/>
</dbReference>
<dbReference type="Pfam" id="PF00224">
    <property type="entry name" value="PK"/>
    <property type="match status" value="1"/>
</dbReference>